<gene>
    <name evidence="3" type="ORF">CDO51_11920</name>
</gene>
<evidence type="ECO:0000259" key="2">
    <source>
        <dbReference type="Pfam" id="PF07833"/>
    </source>
</evidence>
<dbReference type="AlphaFoldDB" id="A0A226BXJ4"/>
<proteinExistence type="predicted"/>
<evidence type="ECO:0000256" key="1">
    <source>
        <dbReference type="SAM" id="MobiDB-lite"/>
    </source>
</evidence>
<dbReference type="Pfam" id="PF07833">
    <property type="entry name" value="Cu_amine_oxidN1"/>
    <property type="match status" value="1"/>
</dbReference>
<evidence type="ECO:0000313" key="4">
    <source>
        <dbReference type="Proteomes" id="UP000214588"/>
    </source>
</evidence>
<keyword evidence="4" id="KW-1185">Reference proteome</keyword>
<accession>A0A226BXJ4</accession>
<comment type="caution">
    <text evidence="3">The sequence shown here is derived from an EMBL/GenBank/DDBJ whole genome shotgun (WGS) entry which is preliminary data.</text>
</comment>
<sequence>MNNRTYIPLRFTGEALGGIVEYDQESATVNVISRDELLEYGYEHKSTEKESSENQSLFDIKLNTLGELDENNKETDHLDTPEIPDIPEF</sequence>
<feature type="compositionally biased region" description="Basic and acidic residues" evidence="1">
    <location>
        <begin position="70"/>
        <end position="80"/>
    </location>
</feature>
<dbReference type="InterPro" id="IPR012854">
    <property type="entry name" value="Cu_amine_oxidase-like_N"/>
</dbReference>
<feature type="region of interest" description="Disordered" evidence="1">
    <location>
        <begin position="68"/>
        <end position="89"/>
    </location>
</feature>
<name>A0A226BXJ4_9FIRM</name>
<protein>
    <recommendedName>
        <fullName evidence="2">Copper amine oxidase-like N-terminal domain-containing protein</fullName>
    </recommendedName>
</protein>
<dbReference type="RefSeq" id="WP_089024457.1">
    <property type="nucleotide sequence ID" value="NZ_NIQC01000038.1"/>
</dbReference>
<reference evidence="3 4" key="1">
    <citation type="submission" date="2017-06" db="EMBL/GenBank/DDBJ databases">
        <title>Draft Genome Sequence of Natranaerobius trueperi halophilic, alkalithermophilic bacteria from soda lakes.</title>
        <authorList>
            <person name="Zhao B."/>
        </authorList>
    </citation>
    <scope>NUCLEOTIDE SEQUENCE [LARGE SCALE GENOMIC DNA]</scope>
    <source>
        <strain evidence="3 4">DSM 18760</strain>
    </source>
</reference>
<feature type="domain" description="Copper amine oxidase-like N-terminal" evidence="2">
    <location>
        <begin position="2"/>
        <end position="35"/>
    </location>
</feature>
<evidence type="ECO:0000313" key="3">
    <source>
        <dbReference type="EMBL" id="OWZ82837.1"/>
    </source>
</evidence>
<dbReference type="Proteomes" id="UP000214588">
    <property type="component" value="Unassembled WGS sequence"/>
</dbReference>
<organism evidence="3 4">
    <name type="scientific">Natranaerobius trueperi</name>
    <dbReference type="NCBI Taxonomy" id="759412"/>
    <lineage>
        <taxon>Bacteria</taxon>
        <taxon>Bacillati</taxon>
        <taxon>Bacillota</taxon>
        <taxon>Clostridia</taxon>
        <taxon>Natranaerobiales</taxon>
        <taxon>Natranaerobiaceae</taxon>
        <taxon>Natranaerobius</taxon>
    </lineage>
</organism>
<dbReference type="OrthoDB" id="1803459at2"/>
<dbReference type="EMBL" id="NIQC01000038">
    <property type="protein sequence ID" value="OWZ82837.1"/>
    <property type="molecule type" value="Genomic_DNA"/>
</dbReference>